<evidence type="ECO:0000256" key="3">
    <source>
        <dbReference type="ARBA" id="ARBA00022722"/>
    </source>
</evidence>
<evidence type="ECO:0000313" key="10">
    <source>
        <dbReference type="EMBL" id="OYX56590.1"/>
    </source>
</evidence>
<evidence type="ECO:0000256" key="8">
    <source>
        <dbReference type="HAMAP-Rule" id="MF_00265"/>
    </source>
</evidence>
<evidence type="ECO:0000256" key="2">
    <source>
        <dbReference type="ARBA" id="ARBA00022649"/>
    </source>
</evidence>
<gene>
    <name evidence="8" type="primary">vapC</name>
    <name evidence="10" type="ORF">B7Y86_07325</name>
</gene>
<keyword evidence="8" id="KW-0800">Toxin</keyword>
<feature type="binding site" evidence="8">
    <location>
        <position position="4"/>
    </location>
    <ligand>
        <name>Mg(2+)</name>
        <dbReference type="ChEBI" id="CHEBI:18420"/>
    </ligand>
</feature>
<dbReference type="GO" id="GO:0090729">
    <property type="term" value="F:toxin activity"/>
    <property type="evidence" value="ECO:0007669"/>
    <property type="project" value="UniProtKB-KW"/>
</dbReference>
<evidence type="ECO:0000259" key="9">
    <source>
        <dbReference type="Pfam" id="PF01850"/>
    </source>
</evidence>
<keyword evidence="6 8" id="KW-0460">Magnesium</keyword>
<feature type="domain" description="PIN" evidence="9">
    <location>
        <begin position="1"/>
        <end position="124"/>
    </location>
</feature>
<dbReference type="InterPro" id="IPR022907">
    <property type="entry name" value="VapC_family"/>
</dbReference>
<keyword evidence="3 8" id="KW-0540">Nuclease</keyword>
<dbReference type="PANTHER" id="PTHR33653">
    <property type="entry name" value="RIBONUCLEASE VAPC2"/>
    <property type="match status" value="1"/>
</dbReference>
<dbReference type="CDD" id="cd09871">
    <property type="entry name" value="PIN_MtVapC28-VapC30-like"/>
    <property type="match status" value="1"/>
</dbReference>
<dbReference type="EMBL" id="NCEQ01000007">
    <property type="protein sequence ID" value="OYX56590.1"/>
    <property type="molecule type" value="Genomic_DNA"/>
</dbReference>
<dbReference type="AlphaFoldDB" id="A0A258HHX3"/>
<protein>
    <recommendedName>
        <fullName evidence="8">Ribonuclease VapC</fullName>
        <shortName evidence="8">RNase VapC</shortName>
        <ecNumber evidence="8">3.1.-.-</ecNumber>
    </recommendedName>
    <alternativeName>
        <fullName evidence="8">Toxin VapC</fullName>
    </alternativeName>
</protein>
<dbReference type="GO" id="GO:0004540">
    <property type="term" value="F:RNA nuclease activity"/>
    <property type="evidence" value="ECO:0007669"/>
    <property type="project" value="InterPro"/>
</dbReference>
<evidence type="ECO:0000256" key="5">
    <source>
        <dbReference type="ARBA" id="ARBA00022801"/>
    </source>
</evidence>
<dbReference type="Proteomes" id="UP000216147">
    <property type="component" value="Unassembled WGS sequence"/>
</dbReference>
<evidence type="ECO:0000256" key="7">
    <source>
        <dbReference type="ARBA" id="ARBA00038093"/>
    </source>
</evidence>
<comment type="similarity">
    <text evidence="7 8">Belongs to the PINc/VapC protein family.</text>
</comment>
<dbReference type="HAMAP" id="MF_00265">
    <property type="entry name" value="VapC_Nob1"/>
    <property type="match status" value="1"/>
</dbReference>
<comment type="function">
    <text evidence="8">Toxic component of a toxin-antitoxin (TA) system. An RNase.</text>
</comment>
<comment type="cofactor">
    <cofactor evidence="1 8">
        <name>Mg(2+)</name>
        <dbReference type="ChEBI" id="CHEBI:18420"/>
    </cofactor>
</comment>
<sequence>MIVDTSALVAILKDEPEASHFKVRLYGEREVRLSAVTAFEFGMVVDGWKDEQSSRDADAFLLAIEAEIIPVDAETAQVARTAYKRFGKKNHPAKLNFGDCFAYALAKQTGEPLLFKGDDFAQTDVVSAV</sequence>
<dbReference type="PANTHER" id="PTHR33653:SF1">
    <property type="entry name" value="RIBONUCLEASE VAPC2"/>
    <property type="match status" value="1"/>
</dbReference>
<organism evidence="10 11">
    <name type="scientific">Brevundimonas subvibrioides</name>
    <dbReference type="NCBI Taxonomy" id="74313"/>
    <lineage>
        <taxon>Bacteria</taxon>
        <taxon>Pseudomonadati</taxon>
        <taxon>Pseudomonadota</taxon>
        <taxon>Alphaproteobacteria</taxon>
        <taxon>Caulobacterales</taxon>
        <taxon>Caulobacteraceae</taxon>
        <taxon>Brevundimonas</taxon>
    </lineage>
</organism>
<dbReference type="GO" id="GO:0016787">
    <property type="term" value="F:hydrolase activity"/>
    <property type="evidence" value="ECO:0007669"/>
    <property type="project" value="UniProtKB-KW"/>
</dbReference>
<name>A0A258HHX3_9CAUL</name>
<evidence type="ECO:0000256" key="1">
    <source>
        <dbReference type="ARBA" id="ARBA00001946"/>
    </source>
</evidence>
<evidence type="ECO:0000256" key="6">
    <source>
        <dbReference type="ARBA" id="ARBA00022842"/>
    </source>
</evidence>
<evidence type="ECO:0000256" key="4">
    <source>
        <dbReference type="ARBA" id="ARBA00022723"/>
    </source>
</evidence>
<feature type="binding site" evidence="8">
    <location>
        <position position="99"/>
    </location>
    <ligand>
        <name>Mg(2+)</name>
        <dbReference type="ChEBI" id="CHEBI:18420"/>
    </ligand>
</feature>
<keyword evidence="5 8" id="KW-0378">Hydrolase</keyword>
<accession>A0A258HHX3</accession>
<dbReference type="GO" id="GO:0000287">
    <property type="term" value="F:magnesium ion binding"/>
    <property type="evidence" value="ECO:0007669"/>
    <property type="project" value="UniProtKB-UniRule"/>
</dbReference>
<dbReference type="InterPro" id="IPR029060">
    <property type="entry name" value="PIN-like_dom_sf"/>
</dbReference>
<keyword evidence="2 8" id="KW-1277">Toxin-antitoxin system</keyword>
<evidence type="ECO:0000313" key="11">
    <source>
        <dbReference type="Proteomes" id="UP000216147"/>
    </source>
</evidence>
<dbReference type="InterPro" id="IPR002716">
    <property type="entry name" value="PIN_dom"/>
</dbReference>
<proteinExistence type="inferred from homology"/>
<dbReference type="EC" id="3.1.-.-" evidence="8"/>
<dbReference type="SUPFAM" id="SSF88723">
    <property type="entry name" value="PIN domain-like"/>
    <property type="match status" value="1"/>
</dbReference>
<comment type="caution">
    <text evidence="10">The sequence shown here is derived from an EMBL/GenBank/DDBJ whole genome shotgun (WGS) entry which is preliminary data.</text>
</comment>
<dbReference type="InterPro" id="IPR050556">
    <property type="entry name" value="Type_II_TA_system_RNase"/>
</dbReference>
<keyword evidence="4 8" id="KW-0479">Metal-binding</keyword>
<dbReference type="Pfam" id="PF01850">
    <property type="entry name" value="PIN"/>
    <property type="match status" value="1"/>
</dbReference>
<reference evidence="10 11" key="1">
    <citation type="submission" date="2017-03" db="EMBL/GenBank/DDBJ databases">
        <title>Lifting the veil on microbial sulfur biogeochemistry in mining wastewaters.</title>
        <authorList>
            <person name="Kantor R.S."/>
            <person name="Colenbrander Nelson T."/>
            <person name="Marshall S."/>
            <person name="Bennett D."/>
            <person name="Apte S."/>
            <person name="Camacho D."/>
            <person name="Thomas B.C."/>
            <person name="Warren L.A."/>
            <person name="Banfield J.F."/>
        </authorList>
    </citation>
    <scope>NUCLEOTIDE SEQUENCE [LARGE SCALE GENOMIC DNA]</scope>
    <source>
        <strain evidence="10">32-68-21</strain>
    </source>
</reference>
<dbReference type="Gene3D" id="3.40.50.1010">
    <property type="entry name" value="5'-nuclease"/>
    <property type="match status" value="1"/>
</dbReference>